<dbReference type="InterPro" id="IPR051540">
    <property type="entry name" value="S-2-haloacid_dehalogenase"/>
</dbReference>
<sequence>MTTTIIFDAFGTLLEIKNRRSPYLKILREGRRQGRRPQADDSYQLMTQSLGLQEAADYFGIELSPELLQHAERSLEEELANISAFPDALEAVALLQGAGLRLGVCSNLAQPYGSSIRHLFPDLDAYGFSFEIGFVKPEPMIYQATCALLGVQPNCGLGGQDRVVMIGDSQRCDRDGPRAVGIMGFHLQGSGHQGITNLVDFAHSVLAETTSI</sequence>
<dbReference type="Pfam" id="PF00702">
    <property type="entry name" value="Hydrolase"/>
    <property type="match status" value="1"/>
</dbReference>
<name>A0A6I6LQV4_STUST</name>
<dbReference type="GO" id="GO:0016787">
    <property type="term" value="F:hydrolase activity"/>
    <property type="evidence" value="ECO:0007669"/>
    <property type="project" value="UniProtKB-KW"/>
</dbReference>
<reference evidence="2 3" key="1">
    <citation type="submission" date="2019-12" db="EMBL/GenBank/DDBJ databases">
        <title>Complete genome sequence of Pseudomonas stutzeri.</title>
        <authorList>
            <person name="Lim S.R."/>
            <person name="Kim J.H."/>
        </authorList>
    </citation>
    <scope>NUCLEOTIDE SEQUENCE [LARGE SCALE GENOMIC DNA]</scope>
    <source>
        <strain evidence="2 3">PM101005</strain>
    </source>
</reference>
<proteinExistence type="predicted"/>
<dbReference type="Gene3D" id="3.40.50.1000">
    <property type="entry name" value="HAD superfamily/HAD-like"/>
    <property type="match status" value="1"/>
</dbReference>
<evidence type="ECO:0000313" key="3">
    <source>
        <dbReference type="Proteomes" id="UP000438983"/>
    </source>
</evidence>
<dbReference type="InterPro" id="IPR036412">
    <property type="entry name" value="HAD-like_sf"/>
</dbReference>
<dbReference type="EMBL" id="CP046902">
    <property type="protein sequence ID" value="QGZ31157.1"/>
    <property type="molecule type" value="Genomic_DNA"/>
</dbReference>
<dbReference type="PANTHER" id="PTHR43316">
    <property type="entry name" value="HYDROLASE, HALOACID DELAHOGENASE-RELATED"/>
    <property type="match status" value="1"/>
</dbReference>
<gene>
    <name evidence="2" type="ORF">GQA94_14205</name>
</gene>
<dbReference type="Proteomes" id="UP000438983">
    <property type="component" value="Chromosome"/>
</dbReference>
<dbReference type="RefSeq" id="WP_158188621.1">
    <property type="nucleotide sequence ID" value="NZ_CP046902.1"/>
</dbReference>
<dbReference type="AlphaFoldDB" id="A0A6I6LQV4"/>
<dbReference type="InterPro" id="IPR023214">
    <property type="entry name" value="HAD_sf"/>
</dbReference>
<protein>
    <submittedName>
        <fullName evidence="2">HAD hydrolase-like protein</fullName>
    </submittedName>
</protein>
<accession>A0A6I6LQV4</accession>
<dbReference type="OrthoDB" id="5699629at2"/>
<keyword evidence="1 2" id="KW-0378">Hydrolase</keyword>
<evidence type="ECO:0000256" key="1">
    <source>
        <dbReference type="ARBA" id="ARBA00022801"/>
    </source>
</evidence>
<dbReference type="SUPFAM" id="SSF56784">
    <property type="entry name" value="HAD-like"/>
    <property type="match status" value="1"/>
</dbReference>
<evidence type="ECO:0000313" key="2">
    <source>
        <dbReference type="EMBL" id="QGZ31157.1"/>
    </source>
</evidence>
<organism evidence="2 3">
    <name type="scientific">Stutzerimonas stutzeri</name>
    <name type="common">Pseudomonas stutzeri</name>
    <dbReference type="NCBI Taxonomy" id="316"/>
    <lineage>
        <taxon>Bacteria</taxon>
        <taxon>Pseudomonadati</taxon>
        <taxon>Pseudomonadota</taxon>
        <taxon>Gammaproteobacteria</taxon>
        <taxon>Pseudomonadales</taxon>
        <taxon>Pseudomonadaceae</taxon>
        <taxon>Stutzerimonas</taxon>
    </lineage>
</organism>